<dbReference type="RefSeq" id="WP_101299245.1">
    <property type="nucleotide sequence ID" value="NZ_NXGX01000001.1"/>
</dbReference>
<comment type="caution">
    <text evidence="1">The sequence shown here is derived from an EMBL/GenBank/DDBJ whole genome shotgun (WGS) entry which is preliminary data.</text>
</comment>
<sequence length="468" mass="53449">MKRKKILIFVDLDMLVRHFIKSGVLNDLEEDFDVKYVFHRDSSSEKKSVYTDPSVLGLKDWCWFDLPRTRGGSWDHLYTPGTLWNLRKSDYFKDRLELAYLTRQPKWVDRYNFLVKSKLYPLYSLVFKACMGVYKPMIDFLDEEKPDLIIHPTILQGMFINDLLLAARQKAIPSLLLMNSWDNPSQKAAVTGFPDKLAVWGRQTYNHARDYMGIPEDRLEILGAAQFDVYRDPVQEDDHLLREMFGVPKGVPIVLYGGTSKSVIESVHLETLDKAIASGILPECHILYRPHPWRGPLLPGEKSFYDLGLSHVSLDPFMKDYYDSQVLNQTKYSAFDLADYKVTARLMKLIDAVVSPLSTILLEAVMHEKPVQILHPKEVAGDMAKLVSELGPRLVHFVDLKGDGILVSDTTDQMVAGVAKLLSIKDRQDIKQSLRETAAFFVDMSGPRYGQALRRLAASMTSEKNKKN</sequence>
<protein>
    <submittedName>
        <fullName evidence="1">Uncharacterized protein</fullName>
    </submittedName>
</protein>
<keyword evidence="2" id="KW-1185">Reference proteome</keyword>
<dbReference type="EMBL" id="NXGX01000001">
    <property type="protein sequence ID" value="PKR60059.1"/>
    <property type="molecule type" value="Genomic_DNA"/>
</dbReference>
<dbReference type="SUPFAM" id="SSF53756">
    <property type="entry name" value="UDP-Glycosyltransferase/glycogen phosphorylase"/>
    <property type="match status" value="1"/>
</dbReference>
<dbReference type="AlphaFoldDB" id="A0A2N3LB98"/>
<reference evidence="1 2" key="1">
    <citation type="submission" date="2017-09" db="EMBL/GenBank/DDBJ databases">
        <title>Biodiversity and function of Thalassospira species in the particle-attached aromatic-hydrocarbon-degrading consortia from the surface seawater of the China South Sea.</title>
        <authorList>
            <person name="Dong C."/>
            <person name="Lai Q."/>
            <person name="Shao Z."/>
        </authorList>
    </citation>
    <scope>NUCLEOTIDE SEQUENCE [LARGE SCALE GENOMIC DNA]</scope>
    <source>
        <strain evidence="1 2">139Z-12</strain>
    </source>
</reference>
<evidence type="ECO:0000313" key="1">
    <source>
        <dbReference type="EMBL" id="PKR60059.1"/>
    </source>
</evidence>
<evidence type="ECO:0000313" key="2">
    <source>
        <dbReference type="Proteomes" id="UP000233332"/>
    </source>
</evidence>
<proteinExistence type="predicted"/>
<name>A0A2N3LB98_9PROT</name>
<gene>
    <name evidence="1" type="ORF">COO92_01415</name>
</gene>
<dbReference type="Proteomes" id="UP000233332">
    <property type="component" value="Unassembled WGS sequence"/>
</dbReference>
<organism evidence="1 2">
    <name type="scientific">Thalassospira lohafexi</name>
    <dbReference type="NCBI Taxonomy" id="744227"/>
    <lineage>
        <taxon>Bacteria</taxon>
        <taxon>Pseudomonadati</taxon>
        <taxon>Pseudomonadota</taxon>
        <taxon>Alphaproteobacteria</taxon>
        <taxon>Rhodospirillales</taxon>
        <taxon>Thalassospiraceae</taxon>
        <taxon>Thalassospira</taxon>
    </lineage>
</organism>
<accession>A0A2N3LB98</accession>